<dbReference type="EMBL" id="AWFK01000011">
    <property type="protein sequence ID" value="KOA48837.1"/>
    <property type="molecule type" value="Genomic_DNA"/>
</dbReference>
<dbReference type="InterPro" id="IPR011009">
    <property type="entry name" value="Kinase-like_dom_sf"/>
</dbReference>
<evidence type="ECO:0008006" key="7">
    <source>
        <dbReference type="Google" id="ProtNLM"/>
    </source>
</evidence>
<evidence type="ECO:0000313" key="6">
    <source>
        <dbReference type="Proteomes" id="UP000037239"/>
    </source>
</evidence>
<proteinExistence type="predicted"/>
<evidence type="ECO:0000313" key="5">
    <source>
        <dbReference type="EMBL" id="KOA48837.1"/>
    </source>
</evidence>
<dbReference type="InterPro" id="IPR029044">
    <property type="entry name" value="Nucleotide-diphossugar_trans"/>
</dbReference>
<reference evidence="5 6" key="1">
    <citation type="journal article" date="2015" name="Int J Genomics">
        <title>Comparative Genomics Revealed Genetic Diversity and Species/Strain-Level Differences in Carbohydrate Metabolism of Three Probiotic Bifidobacterial Species.</title>
        <authorList>
            <person name="Odamaki T."/>
            <person name="Horigome A."/>
            <person name="Sugahara H."/>
            <person name="Hashikura N."/>
            <person name="Minami J."/>
            <person name="Xiao J.Z."/>
            <person name="Abe F."/>
        </authorList>
    </citation>
    <scope>NUCLEOTIDE SEQUENCE [LARGE SCALE GENOMIC DNA]</scope>
    <source>
        <strain evidence="5 6">MCC 0483</strain>
    </source>
</reference>
<dbReference type="CDD" id="cd05151">
    <property type="entry name" value="ChoK-like"/>
    <property type="match status" value="1"/>
</dbReference>
<dbReference type="Pfam" id="PF13412">
    <property type="entry name" value="HTH_24"/>
    <property type="match status" value="1"/>
</dbReference>
<sequence length="592" mass="68341">MLTQNQFAIINVLYKQPKSTQRDIAQATNLGLATVNSAMKECRDQHLVNQYGLTQEGISSLEPYKVDNAIIMAAGLSSRFAPISYEKPKGLLTVRGEILIERQIRQLQAAGINNITIVVGYKKESFFYLEDKFNVRLVINPHYADRNNNESLYLVRERLGNTYICSSDDYFEENPFESHVWGSYYAAEWSEGDTKEWCLTLGPHDRITNVTVGGSHAWYMLGHAYFDKAFSARFREILEQEHGRADTVDKLWENLYMEHIHEFDMRIRRYPANYIHEFDSLSEVQQFDPLFLENLDSEIFNNICSTLGCDINEIHDVYPLKQGLTNLSCHFATNDGEWVYRHPGPGTELLVDRQAELKALETARDLNIDHTFVYEDPKNGWKISRFVPNAKNLDAHNREQLRAAMRLAHRLHSSAAKVDRQFSFYDEGRRYEQAALERGPIEDPNWTEMSEQASRLNDYLVSEGGEPVLCHNDFFGLNFLVSEEGDIDLIDWEYAGMGDYANDFGTFSVCEQLSEEEMREALTDYFGRTPTPQEWRHNLAQVGLAGWCWYVWALLKLAEGDDPSEWTYIYYRAGRTYLNKALALYENDSATS</sequence>
<dbReference type="InterPro" id="IPR002575">
    <property type="entry name" value="Aminoglycoside_PTrfase"/>
</dbReference>
<dbReference type="Pfam" id="PF12804">
    <property type="entry name" value="NTP_transf_3"/>
    <property type="match status" value="1"/>
</dbReference>
<dbReference type="SUPFAM" id="SSF56112">
    <property type="entry name" value="Protein kinase-like (PK-like)"/>
    <property type="match status" value="1"/>
</dbReference>
<comment type="caution">
    <text evidence="5">The sequence shown here is derived from an EMBL/GenBank/DDBJ whole genome shotgun (WGS) entry which is preliminary data.</text>
</comment>
<name>A0AB34T8M0_9BIFI</name>
<dbReference type="SUPFAM" id="SSF53448">
    <property type="entry name" value="Nucleotide-diphospho-sugar transferases"/>
    <property type="match status" value="1"/>
</dbReference>
<dbReference type="Pfam" id="PF01636">
    <property type="entry name" value="APH"/>
    <property type="match status" value="1"/>
</dbReference>
<dbReference type="Gene3D" id="3.90.1200.10">
    <property type="match status" value="1"/>
</dbReference>
<gene>
    <name evidence="5" type="ORF">BAAM0483_06880</name>
</gene>
<dbReference type="InterPro" id="IPR036390">
    <property type="entry name" value="WH_DNA-bd_sf"/>
</dbReference>
<evidence type="ECO:0000259" key="3">
    <source>
        <dbReference type="Pfam" id="PF01636"/>
    </source>
</evidence>
<dbReference type="Gene3D" id="3.90.550.10">
    <property type="entry name" value="Spore Coat Polysaccharide Biosynthesis Protein SpsA, Chain A"/>
    <property type="match status" value="1"/>
</dbReference>
<dbReference type="CDD" id="cd02523">
    <property type="entry name" value="PC_cytidylyltransferase"/>
    <property type="match status" value="1"/>
</dbReference>
<evidence type="ECO:0000259" key="4">
    <source>
        <dbReference type="Pfam" id="PF12804"/>
    </source>
</evidence>
<dbReference type="RefSeq" id="WP_052826528.1">
    <property type="nucleotide sequence ID" value="NZ_AWFK01000011.1"/>
</dbReference>
<organism evidence="5 6">
    <name type="scientific">Bifidobacterium animalis subsp. animalis MCC 0483</name>
    <dbReference type="NCBI Taxonomy" id="1365955"/>
    <lineage>
        <taxon>Bacteria</taxon>
        <taxon>Bacillati</taxon>
        <taxon>Actinomycetota</taxon>
        <taxon>Actinomycetes</taxon>
        <taxon>Bifidobacteriales</taxon>
        <taxon>Bifidobacteriaceae</taxon>
        <taxon>Bifidobacterium</taxon>
    </lineage>
</organism>
<keyword evidence="1" id="KW-0808">Transferase</keyword>
<dbReference type="SUPFAM" id="SSF46785">
    <property type="entry name" value="Winged helix' DNA-binding domain"/>
    <property type="match status" value="1"/>
</dbReference>
<evidence type="ECO:0000256" key="2">
    <source>
        <dbReference type="ARBA" id="ARBA00022695"/>
    </source>
</evidence>
<dbReference type="AlphaFoldDB" id="A0AB34T8M0"/>
<dbReference type="InterPro" id="IPR050065">
    <property type="entry name" value="GlmU-like"/>
</dbReference>
<accession>A0AB34T8M0</accession>
<feature type="domain" description="Aminoglycoside phosphotransferase" evidence="3">
    <location>
        <begin position="319"/>
        <end position="531"/>
    </location>
</feature>
<protein>
    <recommendedName>
        <fullName evidence="7">MarR family transcriptional regulator</fullName>
    </recommendedName>
</protein>
<evidence type="ECO:0000256" key="1">
    <source>
        <dbReference type="ARBA" id="ARBA00022679"/>
    </source>
</evidence>
<dbReference type="PANTHER" id="PTHR43584:SF5">
    <property type="entry name" value="PROTEIN LICC"/>
    <property type="match status" value="1"/>
</dbReference>
<dbReference type="InterPro" id="IPR025877">
    <property type="entry name" value="MobA-like_NTP_Trfase"/>
</dbReference>
<dbReference type="GO" id="GO:0016779">
    <property type="term" value="F:nucleotidyltransferase activity"/>
    <property type="evidence" value="ECO:0007669"/>
    <property type="project" value="UniProtKB-KW"/>
</dbReference>
<dbReference type="PANTHER" id="PTHR43584">
    <property type="entry name" value="NUCLEOTIDYL TRANSFERASE"/>
    <property type="match status" value="1"/>
</dbReference>
<keyword evidence="2" id="KW-0548">Nucleotidyltransferase</keyword>
<feature type="domain" description="MobA-like NTP transferase" evidence="4">
    <location>
        <begin position="69"/>
        <end position="155"/>
    </location>
</feature>
<dbReference type="Proteomes" id="UP000037239">
    <property type="component" value="Unassembled WGS sequence"/>
</dbReference>
<dbReference type="Gene3D" id="3.30.200.20">
    <property type="entry name" value="Phosphorylase Kinase, domain 1"/>
    <property type="match status" value="1"/>
</dbReference>